<evidence type="ECO:0000256" key="1">
    <source>
        <dbReference type="SAM" id="MobiDB-lite"/>
    </source>
</evidence>
<gene>
    <name evidence="2" type="ORF">DKZ22_07990</name>
</gene>
<reference evidence="2 3" key="1">
    <citation type="journal article" date="2018" name="Front. Microbiol.">
        <title>Comparative Genomics of the Herbivore Gut Symbiont Lactobacillus reuteri Reveals Genetic Diversity and Lifestyle Adaptation.</title>
        <authorList>
            <person name="Zhao J."/>
        </authorList>
    </citation>
    <scope>NUCLEOTIDE SEQUENCE [LARGE SCALE GENOMIC DNA]</scope>
    <source>
        <strain evidence="2 3">LR10</strain>
    </source>
</reference>
<protein>
    <submittedName>
        <fullName evidence="2">Phage tail protein</fullName>
    </submittedName>
</protein>
<dbReference type="EMBL" id="QGHT01000036">
    <property type="protein sequence ID" value="PWT40788.1"/>
    <property type="molecule type" value="Genomic_DNA"/>
</dbReference>
<feature type="region of interest" description="Disordered" evidence="1">
    <location>
        <begin position="187"/>
        <end position="219"/>
    </location>
</feature>
<dbReference type="AlphaFoldDB" id="A0A855XLT8"/>
<dbReference type="RefSeq" id="WP_109915804.1">
    <property type="nucleotide sequence ID" value="NZ_QGHP01000029.1"/>
</dbReference>
<name>A0A855XLT8_LIMRT</name>
<accession>A0A855XLT8</accession>
<sequence length="219" mass="23915">MAGFPGSLADIDPNEMSKADLIVYGCKFPWDEKKALIHLLGLQAGTSTTNTLGSSAINLKGGTVHAPGQHAETFVVDSYWRKKDDYIAQSLKRCVREKVMLGIFRFDFNRKVADPADPKQFVVPGTYGKAYPNGMPNTEAVNNLLHSNITYNIEGDSVEGVTKQSELEPDLYNVGLALYDYAHNTDIGETMDPTPDPLDEYLKNKGSSGSALPLAQQGK</sequence>
<evidence type="ECO:0000313" key="3">
    <source>
        <dbReference type="Proteomes" id="UP000245980"/>
    </source>
</evidence>
<comment type="caution">
    <text evidence="2">The sequence shown here is derived from an EMBL/GenBank/DDBJ whole genome shotgun (WGS) entry which is preliminary data.</text>
</comment>
<dbReference type="Proteomes" id="UP000245980">
    <property type="component" value="Unassembled WGS sequence"/>
</dbReference>
<proteinExistence type="predicted"/>
<organism evidence="2 3">
    <name type="scientific">Limosilactobacillus reuteri</name>
    <name type="common">Lactobacillus reuteri</name>
    <dbReference type="NCBI Taxonomy" id="1598"/>
    <lineage>
        <taxon>Bacteria</taxon>
        <taxon>Bacillati</taxon>
        <taxon>Bacillota</taxon>
        <taxon>Bacilli</taxon>
        <taxon>Lactobacillales</taxon>
        <taxon>Lactobacillaceae</taxon>
        <taxon>Limosilactobacillus</taxon>
    </lineage>
</organism>
<evidence type="ECO:0000313" key="2">
    <source>
        <dbReference type="EMBL" id="PWT40788.1"/>
    </source>
</evidence>